<evidence type="ECO:0000256" key="6">
    <source>
        <dbReference type="ARBA" id="ARBA00022989"/>
    </source>
</evidence>
<accession>A0A853FD56</accession>
<evidence type="ECO:0000256" key="7">
    <source>
        <dbReference type="ARBA" id="ARBA00023136"/>
    </source>
</evidence>
<dbReference type="CDD" id="cd06261">
    <property type="entry name" value="TM_PBP2"/>
    <property type="match status" value="1"/>
</dbReference>
<keyword evidence="4" id="KW-0997">Cell inner membrane</keyword>
<comment type="similarity">
    <text evidence="8">Belongs to the binding-protein-dependent transport system permease family.</text>
</comment>
<dbReference type="GO" id="GO:0005886">
    <property type="term" value="C:plasma membrane"/>
    <property type="evidence" value="ECO:0007669"/>
    <property type="project" value="UniProtKB-SubCell"/>
</dbReference>
<dbReference type="InterPro" id="IPR000515">
    <property type="entry name" value="MetI-like"/>
</dbReference>
<evidence type="ECO:0000256" key="5">
    <source>
        <dbReference type="ARBA" id="ARBA00022692"/>
    </source>
</evidence>
<evidence type="ECO:0000256" key="3">
    <source>
        <dbReference type="ARBA" id="ARBA00022475"/>
    </source>
</evidence>
<dbReference type="OrthoDB" id="9178195at2"/>
<evidence type="ECO:0000256" key="1">
    <source>
        <dbReference type="ARBA" id="ARBA00004429"/>
    </source>
</evidence>
<dbReference type="GO" id="GO:0055085">
    <property type="term" value="P:transmembrane transport"/>
    <property type="evidence" value="ECO:0007669"/>
    <property type="project" value="InterPro"/>
</dbReference>
<comment type="subcellular location">
    <subcellularLocation>
        <location evidence="1">Cell inner membrane</location>
        <topology evidence="1">Multi-pass membrane protein</topology>
    </subcellularLocation>
    <subcellularLocation>
        <location evidence="8">Cell membrane</location>
        <topology evidence="8">Multi-pass membrane protein</topology>
    </subcellularLocation>
</comment>
<keyword evidence="6 8" id="KW-1133">Transmembrane helix</keyword>
<feature type="transmembrane region" description="Helical" evidence="8">
    <location>
        <begin position="131"/>
        <end position="157"/>
    </location>
</feature>
<evidence type="ECO:0000313" key="11">
    <source>
        <dbReference type="Proteomes" id="UP000580517"/>
    </source>
</evidence>
<keyword evidence="5 8" id="KW-0812">Transmembrane</keyword>
<gene>
    <name evidence="10" type="ORF">H0A68_06265</name>
</gene>
<feature type="domain" description="ABC transmembrane type-1" evidence="9">
    <location>
        <begin position="63"/>
        <end position="251"/>
    </location>
</feature>
<dbReference type="EMBL" id="JACCEW010000002">
    <property type="protein sequence ID" value="NYT36471.1"/>
    <property type="molecule type" value="Genomic_DNA"/>
</dbReference>
<keyword evidence="3" id="KW-1003">Cell membrane</keyword>
<dbReference type="Proteomes" id="UP000580517">
    <property type="component" value="Unassembled WGS sequence"/>
</dbReference>
<proteinExistence type="inferred from homology"/>
<feature type="transmembrane region" description="Helical" evidence="8">
    <location>
        <begin position="232"/>
        <end position="251"/>
    </location>
</feature>
<keyword evidence="7 8" id="KW-0472">Membrane</keyword>
<evidence type="ECO:0000256" key="2">
    <source>
        <dbReference type="ARBA" id="ARBA00022448"/>
    </source>
</evidence>
<dbReference type="PROSITE" id="PS50928">
    <property type="entry name" value="ABC_TM1"/>
    <property type="match status" value="1"/>
</dbReference>
<feature type="transmembrane region" description="Helical" evidence="8">
    <location>
        <begin position="98"/>
        <end position="119"/>
    </location>
</feature>
<organism evidence="10 11">
    <name type="scientific">Allopusillimonas soli</name>
    <dbReference type="NCBI Taxonomy" id="659016"/>
    <lineage>
        <taxon>Bacteria</taxon>
        <taxon>Pseudomonadati</taxon>
        <taxon>Pseudomonadota</taxon>
        <taxon>Betaproteobacteria</taxon>
        <taxon>Burkholderiales</taxon>
        <taxon>Alcaligenaceae</taxon>
        <taxon>Allopusillimonas</taxon>
    </lineage>
</organism>
<dbReference type="InterPro" id="IPR035906">
    <property type="entry name" value="MetI-like_sf"/>
</dbReference>
<dbReference type="PANTHER" id="PTHR43357:SF4">
    <property type="entry name" value="INNER MEMBRANE ABC TRANSPORTER PERMEASE PROTEIN YDCV"/>
    <property type="match status" value="1"/>
</dbReference>
<dbReference type="PANTHER" id="PTHR43357">
    <property type="entry name" value="INNER MEMBRANE ABC TRANSPORTER PERMEASE PROTEIN YDCV"/>
    <property type="match status" value="1"/>
</dbReference>
<dbReference type="Gene3D" id="1.10.3720.10">
    <property type="entry name" value="MetI-like"/>
    <property type="match status" value="1"/>
</dbReference>
<name>A0A853FD56_9BURK</name>
<evidence type="ECO:0000256" key="4">
    <source>
        <dbReference type="ARBA" id="ARBA00022519"/>
    </source>
</evidence>
<evidence type="ECO:0000256" key="8">
    <source>
        <dbReference type="RuleBase" id="RU363032"/>
    </source>
</evidence>
<dbReference type="Pfam" id="PF00528">
    <property type="entry name" value="BPD_transp_1"/>
    <property type="match status" value="1"/>
</dbReference>
<dbReference type="AlphaFoldDB" id="A0A853FD56"/>
<evidence type="ECO:0000313" key="10">
    <source>
        <dbReference type="EMBL" id="NYT36471.1"/>
    </source>
</evidence>
<feature type="transmembrane region" description="Helical" evidence="8">
    <location>
        <begin position="7"/>
        <end position="32"/>
    </location>
</feature>
<comment type="caution">
    <text evidence="10">The sequence shown here is derived from an EMBL/GenBank/DDBJ whole genome shotgun (WGS) entry which is preliminary data.</text>
</comment>
<reference evidence="10 11" key="1">
    <citation type="submission" date="2020-07" db="EMBL/GenBank/DDBJ databases">
        <title>Taxonomic revisions and descriptions of new bacterial species based on genomic comparisons in the high-G+C-content subgroup of the family Alcaligenaceae.</title>
        <authorList>
            <person name="Szabo A."/>
            <person name="Felfoldi T."/>
        </authorList>
    </citation>
    <scope>NUCLEOTIDE SEQUENCE [LARGE SCALE GENOMIC DNA]</scope>
    <source>
        <strain evidence="10 11">DSM 25264</strain>
    </source>
</reference>
<evidence type="ECO:0000259" key="9">
    <source>
        <dbReference type="PROSITE" id="PS50928"/>
    </source>
</evidence>
<dbReference type="RefSeq" id="WP_129968446.1">
    <property type="nucleotide sequence ID" value="NZ_JACCEW010000002.1"/>
</dbReference>
<keyword evidence="2 8" id="KW-0813">Transport</keyword>
<keyword evidence="11" id="KW-1185">Reference proteome</keyword>
<dbReference type="SUPFAM" id="SSF161098">
    <property type="entry name" value="MetI-like"/>
    <property type="match status" value="1"/>
</dbReference>
<feature type="transmembrane region" description="Helical" evidence="8">
    <location>
        <begin position="178"/>
        <end position="197"/>
    </location>
</feature>
<feature type="transmembrane region" description="Helical" evidence="8">
    <location>
        <begin position="63"/>
        <end position="86"/>
    </location>
</feature>
<protein>
    <submittedName>
        <fullName evidence="10">ABC transporter permease</fullName>
    </submittedName>
</protein>
<sequence length="272" mass="29606">MQFRNGFWSLLFHALFIAFILAPIVMVCAVAFTSQGYISLPTQGLSLRWFKAILDNPRFIDAFWFSLGLGALSATIALLVSIPCALAVARNRFRGREALVAFFLSPLMIPHVVLGLAFLRFFSTIGLAGTYAGLVVAHIIIIMPYALRLVLTSAVGIDPKLGRAALSLGASNWTVFRRIVLPLMLPGVVSGWVIAFITSFDELTMSIFIASPSTTTLPVRIFLQIADTIDPLVTAVSAVLIYAALILIFILDRLIGLETLFVGKEFKDPGNA</sequence>